<evidence type="ECO:0000313" key="11">
    <source>
        <dbReference type="Proteomes" id="UP001497497"/>
    </source>
</evidence>
<dbReference type="EMBL" id="CAXITT010001159">
    <property type="protein sequence ID" value="CAL1548068.1"/>
    <property type="molecule type" value="Genomic_DNA"/>
</dbReference>
<evidence type="ECO:0000256" key="2">
    <source>
        <dbReference type="ARBA" id="ARBA00007647"/>
    </source>
</evidence>
<organism evidence="10 11">
    <name type="scientific">Lymnaea stagnalis</name>
    <name type="common">Great pond snail</name>
    <name type="synonym">Helix stagnalis</name>
    <dbReference type="NCBI Taxonomy" id="6523"/>
    <lineage>
        <taxon>Eukaryota</taxon>
        <taxon>Metazoa</taxon>
        <taxon>Spiralia</taxon>
        <taxon>Lophotrochozoa</taxon>
        <taxon>Mollusca</taxon>
        <taxon>Gastropoda</taxon>
        <taxon>Heterobranchia</taxon>
        <taxon>Euthyneura</taxon>
        <taxon>Panpulmonata</taxon>
        <taxon>Hygrophila</taxon>
        <taxon>Lymnaeoidea</taxon>
        <taxon>Lymnaeidae</taxon>
        <taxon>Lymnaea</taxon>
    </lineage>
</organism>
<dbReference type="Proteomes" id="UP001497497">
    <property type="component" value="Unassembled WGS sequence"/>
</dbReference>
<protein>
    <recommendedName>
        <fullName evidence="8">Glycosyltransferase family 92 protein</fullName>
        <ecNumber evidence="8">2.4.1.-</ecNumber>
    </recommendedName>
</protein>
<sequence>MTSRRRTCFRFLVPSRPSRVKCCSVFLLGCLTVLAGVAVMKQPTALVDYLSRHGHRSVRSESALTYLVASEVTVADVDHSTVTGTTVVTRDVSKDITAMTSPQVRRKISLSSTVSDSNSSAENEAGGFQPINGHQSWVYSAFFESFDQKRPLIRVLALEISSVTNPVFCHVTERGTVTTSRGWRRVIPDSHGQKYHSVNYECGLTAGSRPEVLSLIFNATDTPTNRLEVIYPRQHARNFTVCYAALHHFNTPTHLITSLMYNRVLGAQHFYVYNHSVSNTTDAVLRHYQRLGLLTVMPWPLPTLEVWYYGQILAINDCVYRNTFVSRFVVIQDTDEYIVPNCHGSWLELINAVDAGRAKGKVPPLGSYIFESSLHCNNPRPWEWEKVKKDFSISPEDEKFIRRHSLLPFIQLHRMDYIYKYKSRTKAIVRPELILYAGIHYTRKHRERAQLTVVSNDLAIVHHFSKKRRTQVVDTTTLKFKDQVFPMVKRSIESFEFLAGTVT</sequence>
<gene>
    <name evidence="10" type="ORF">GSLYS_00021385001</name>
</gene>
<dbReference type="PANTHER" id="PTHR21461:SF69">
    <property type="entry name" value="GLYCOSYLTRANSFERASE FAMILY 92 PROTEIN"/>
    <property type="match status" value="1"/>
</dbReference>
<dbReference type="GO" id="GO:0005737">
    <property type="term" value="C:cytoplasm"/>
    <property type="evidence" value="ECO:0007669"/>
    <property type="project" value="TreeGrafter"/>
</dbReference>
<keyword evidence="7" id="KW-0472">Membrane</keyword>
<feature type="region of interest" description="Disordered" evidence="9">
    <location>
        <begin position="107"/>
        <end position="128"/>
    </location>
</feature>
<dbReference type="GO" id="GO:0016757">
    <property type="term" value="F:glycosyltransferase activity"/>
    <property type="evidence" value="ECO:0007669"/>
    <property type="project" value="UniProtKB-UniRule"/>
</dbReference>
<evidence type="ECO:0000256" key="1">
    <source>
        <dbReference type="ARBA" id="ARBA00004167"/>
    </source>
</evidence>
<keyword evidence="4 8" id="KW-0808">Transferase</keyword>
<keyword evidence="5" id="KW-0812">Transmembrane</keyword>
<comment type="subcellular location">
    <subcellularLocation>
        <location evidence="1">Membrane</location>
        <topology evidence="1">Single-pass membrane protein</topology>
    </subcellularLocation>
</comment>
<keyword evidence="6" id="KW-1133">Transmembrane helix</keyword>
<name>A0AAV2ILJ2_LYMST</name>
<evidence type="ECO:0000256" key="4">
    <source>
        <dbReference type="ARBA" id="ARBA00022679"/>
    </source>
</evidence>
<dbReference type="InterPro" id="IPR008166">
    <property type="entry name" value="Glyco_transf_92"/>
</dbReference>
<accession>A0AAV2ILJ2</accession>
<dbReference type="EC" id="2.4.1.-" evidence="8"/>
<keyword evidence="3 8" id="KW-0328">Glycosyltransferase</keyword>
<comment type="caution">
    <text evidence="10">The sequence shown here is derived from an EMBL/GenBank/DDBJ whole genome shotgun (WGS) entry which is preliminary data.</text>
</comment>
<evidence type="ECO:0000313" key="10">
    <source>
        <dbReference type="EMBL" id="CAL1548068.1"/>
    </source>
</evidence>
<evidence type="ECO:0000256" key="6">
    <source>
        <dbReference type="ARBA" id="ARBA00022989"/>
    </source>
</evidence>
<evidence type="ECO:0000256" key="8">
    <source>
        <dbReference type="RuleBase" id="RU366017"/>
    </source>
</evidence>
<dbReference type="GO" id="GO:0016020">
    <property type="term" value="C:membrane"/>
    <property type="evidence" value="ECO:0007669"/>
    <property type="project" value="UniProtKB-SubCell"/>
</dbReference>
<dbReference type="AlphaFoldDB" id="A0AAV2ILJ2"/>
<reference evidence="10 11" key="1">
    <citation type="submission" date="2024-04" db="EMBL/GenBank/DDBJ databases">
        <authorList>
            <consortium name="Genoscope - CEA"/>
            <person name="William W."/>
        </authorList>
    </citation>
    <scope>NUCLEOTIDE SEQUENCE [LARGE SCALE GENOMIC DNA]</scope>
</reference>
<comment type="similarity">
    <text evidence="2 8">Belongs to the glycosyltransferase 92 family.</text>
</comment>
<proteinExistence type="inferred from homology"/>
<feature type="compositionally biased region" description="Low complexity" evidence="9">
    <location>
        <begin position="109"/>
        <end position="120"/>
    </location>
</feature>
<keyword evidence="11" id="KW-1185">Reference proteome</keyword>
<evidence type="ECO:0000256" key="3">
    <source>
        <dbReference type="ARBA" id="ARBA00022676"/>
    </source>
</evidence>
<evidence type="ECO:0000256" key="7">
    <source>
        <dbReference type="ARBA" id="ARBA00023136"/>
    </source>
</evidence>
<evidence type="ECO:0000256" key="5">
    <source>
        <dbReference type="ARBA" id="ARBA00022692"/>
    </source>
</evidence>
<dbReference type="Pfam" id="PF01697">
    <property type="entry name" value="Glyco_transf_92"/>
    <property type="match status" value="1"/>
</dbReference>
<dbReference type="PANTHER" id="PTHR21461">
    <property type="entry name" value="GLYCOSYLTRANSFERASE FAMILY 92 PROTEIN"/>
    <property type="match status" value="1"/>
</dbReference>
<evidence type="ECO:0000256" key="9">
    <source>
        <dbReference type="SAM" id="MobiDB-lite"/>
    </source>
</evidence>